<evidence type="ECO:0000313" key="3">
    <source>
        <dbReference type="Proteomes" id="UP000249260"/>
    </source>
</evidence>
<keyword evidence="3" id="KW-1185">Reference proteome</keyword>
<dbReference type="AlphaFoldDB" id="A0A328TTB8"/>
<proteinExistence type="predicted"/>
<evidence type="ECO:0000313" key="2">
    <source>
        <dbReference type="EMBL" id="RAP73550.1"/>
    </source>
</evidence>
<gene>
    <name evidence="2" type="ORF">DL346_25050</name>
</gene>
<dbReference type="RefSeq" id="WP_112885134.1">
    <property type="nucleotide sequence ID" value="NZ_QLUW01000006.1"/>
</dbReference>
<sequence length="382" mass="43860">MKQMDDLYKLRSGVRSKRISSYDRSGGNDDSVPVPPGTRKELARIEGAGIIRHIWMTHSSPDPMIRRNAVIRMYWDGETEPSVESPLGDFFGQGWGEQYNFTSLPLAAAPRKGYALNCYFPMPFGNGAVIVVDNESDQELDSLYFYIDYEEHDEIPDDAGRFHAQWRRELTDADPEQGENEHLGLVPQRPNQSDEHNYVFADIEGKGHFVGLQYYVDNPSTMWYGEGDDMWMIDGEAWPGSLHGTGTEDFFNTAYCPDEQYLHPYFGYAKVPDKIGGFLGRTHSYRFLLEDPIYFDKSLRGSIEHGHNNCLTLDIVTVAYWYQTEPHKPFGKLPGRAERQNKPAITLHDIHYWRQEYRKAFGGCTKLWGDEWRTRKPGETGG</sequence>
<dbReference type="Gene3D" id="2.60.120.1390">
    <property type="match status" value="2"/>
</dbReference>
<name>A0A328TTB8_9BACL</name>
<evidence type="ECO:0008006" key="4">
    <source>
        <dbReference type="Google" id="ProtNLM"/>
    </source>
</evidence>
<dbReference type="Proteomes" id="UP000249260">
    <property type="component" value="Unassembled WGS sequence"/>
</dbReference>
<protein>
    <recommendedName>
        <fullName evidence="4">DUF2961 domain-containing protein</fullName>
    </recommendedName>
</protein>
<organism evidence="2 3">
    <name type="scientific">Paenibacillus montanisoli</name>
    <dbReference type="NCBI Taxonomy" id="2081970"/>
    <lineage>
        <taxon>Bacteria</taxon>
        <taxon>Bacillati</taxon>
        <taxon>Bacillota</taxon>
        <taxon>Bacilli</taxon>
        <taxon>Bacillales</taxon>
        <taxon>Paenibacillaceae</taxon>
        <taxon>Paenibacillus</taxon>
    </lineage>
</organism>
<dbReference type="InterPro" id="IPR021345">
    <property type="entry name" value="DUF2961"/>
</dbReference>
<evidence type="ECO:0000256" key="1">
    <source>
        <dbReference type="SAM" id="MobiDB-lite"/>
    </source>
</evidence>
<dbReference type="Pfam" id="PF11175">
    <property type="entry name" value="DUF2961"/>
    <property type="match status" value="1"/>
</dbReference>
<dbReference type="EMBL" id="QLUW01000006">
    <property type="protein sequence ID" value="RAP73550.1"/>
    <property type="molecule type" value="Genomic_DNA"/>
</dbReference>
<accession>A0A328TTB8</accession>
<feature type="region of interest" description="Disordered" evidence="1">
    <location>
        <begin position="18"/>
        <end position="38"/>
    </location>
</feature>
<comment type="caution">
    <text evidence="2">The sequence shown here is derived from an EMBL/GenBank/DDBJ whole genome shotgun (WGS) entry which is preliminary data.</text>
</comment>
<dbReference type="OrthoDB" id="2518538at2"/>
<reference evidence="2 3" key="1">
    <citation type="submission" date="2018-06" db="EMBL/GenBank/DDBJ databases">
        <title>Paenibacillus montanisoli sp. nov., isolated from mountain area soil.</title>
        <authorList>
            <person name="Wu M."/>
        </authorList>
    </citation>
    <scope>NUCLEOTIDE SEQUENCE [LARGE SCALE GENOMIC DNA]</scope>
    <source>
        <strain evidence="2 3">RA17</strain>
    </source>
</reference>